<dbReference type="Proteomes" id="UP000298179">
    <property type="component" value="Unassembled WGS sequence"/>
</dbReference>
<dbReference type="CDD" id="cd06578">
    <property type="entry name" value="HemD"/>
    <property type="match status" value="1"/>
</dbReference>
<protein>
    <recommendedName>
        <fullName evidence="1">Tetrapyrrole biosynthesis uroporphyrinogen III synthase domain-containing protein</fullName>
    </recommendedName>
</protein>
<sequence length="234" mass="24268">MARVLILREAAEAERTAGHLASLGHQPLMLPLERTVETHAPAGTAGEGAAGFAATSARAIPALAEAFSSDSRPLFVVGAATGETATDAGFANVRVAEGAAATMGRLALASGITAGDTLLYAAGRRRTGTLERAMEKAGIACRIWEVYDILPVTVSEGMVRSLLIGGPPDVVLLLSAGQAEGYGRMVDAMPQYFAPPPKLLALSSRICEALPQFLREDVLVSARPSLASLFELIG</sequence>
<organism evidence="2 3">
    <name type="scientific">Jiella endophytica</name>
    <dbReference type="NCBI Taxonomy" id="2558362"/>
    <lineage>
        <taxon>Bacteria</taxon>
        <taxon>Pseudomonadati</taxon>
        <taxon>Pseudomonadota</taxon>
        <taxon>Alphaproteobacteria</taxon>
        <taxon>Hyphomicrobiales</taxon>
        <taxon>Aurantimonadaceae</taxon>
        <taxon>Jiella</taxon>
    </lineage>
</organism>
<comment type="caution">
    <text evidence="2">The sequence shown here is derived from an EMBL/GenBank/DDBJ whole genome shotgun (WGS) entry which is preliminary data.</text>
</comment>
<dbReference type="OrthoDB" id="7909072at2"/>
<reference evidence="2 3" key="1">
    <citation type="submission" date="2019-03" db="EMBL/GenBank/DDBJ databases">
        <title>Jiella endophytica sp. nov., a novel endophytic bacterium isolated from root of Ficus microcarpa Linn. f.</title>
        <authorList>
            <person name="Tuo L."/>
        </authorList>
    </citation>
    <scope>NUCLEOTIDE SEQUENCE [LARGE SCALE GENOMIC DNA]</scope>
    <source>
        <strain evidence="2 3">CBS5Q-3</strain>
    </source>
</reference>
<dbReference type="RefSeq" id="WP_134764136.1">
    <property type="nucleotide sequence ID" value="NZ_SOZD01000011.1"/>
</dbReference>
<gene>
    <name evidence="2" type="ORF">E3C22_22520</name>
</gene>
<dbReference type="GO" id="GO:0004852">
    <property type="term" value="F:uroporphyrinogen-III synthase activity"/>
    <property type="evidence" value="ECO:0007669"/>
    <property type="project" value="InterPro"/>
</dbReference>
<name>A0A4Y8RA65_9HYPH</name>
<accession>A0A4Y8RA65</accession>
<keyword evidence="3" id="KW-1185">Reference proteome</keyword>
<dbReference type="Gene3D" id="3.40.50.10090">
    <property type="match status" value="1"/>
</dbReference>
<dbReference type="InterPro" id="IPR003754">
    <property type="entry name" value="4pyrrol_synth_uPrphyn_synth"/>
</dbReference>
<proteinExistence type="predicted"/>
<evidence type="ECO:0000313" key="3">
    <source>
        <dbReference type="Proteomes" id="UP000298179"/>
    </source>
</evidence>
<dbReference type="GO" id="GO:0033014">
    <property type="term" value="P:tetrapyrrole biosynthetic process"/>
    <property type="evidence" value="ECO:0007669"/>
    <property type="project" value="InterPro"/>
</dbReference>
<dbReference type="Pfam" id="PF02602">
    <property type="entry name" value="HEM4"/>
    <property type="match status" value="1"/>
</dbReference>
<dbReference type="EMBL" id="SOZD01000011">
    <property type="protein sequence ID" value="TFF18075.1"/>
    <property type="molecule type" value="Genomic_DNA"/>
</dbReference>
<dbReference type="AlphaFoldDB" id="A0A4Y8RA65"/>
<evidence type="ECO:0000313" key="2">
    <source>
        <dbReference type="EMBL" id="TFF18075.1"/>
    </source>
</evidence>
<evidence type="ECO:0000259" key="1">
    <source>
        <dbReference type="Pfam" id="PF02602"/>
    </source>
</evidence>
<feature type="domain" description="Tetrapyrrole biosynthesis uroporphyrinogen III synthase" evidence="1">
    <location>
        <begin position="15"/>
        <end position="231"/>
    </location>
</feature>
<dbReference type="SUPFAM" id="SSF69618">
    <property type="entry name" value="HemD-like"/>
    <property type="match status" value="1"/>
</dbReference>
<dbReference type="InterPro" id="IPR036108">
    <property type="entry name" value="4pyrrol_syn_uPrphyn_synt_sf"/>
</dbReference>